<comment type="caution">
    <text evidence="2">The sequence shown here is derived from an EMBL/GenBank/DDBJ whole genome shotgun (WGS) entry which is preliminary data.</text>
</comment>
<feature type="region of interest" description="Disordered" evidence="1">
    <location>
        <begin position="145"/>
        <end position="164"/>
    </location>
</feature>
<protein>
    <submittedName>
        <fullName evidence="2">Uncharacterized protein</fullName>
    </submittedName>
</protein>
<dbReference type="AlphaFoldDB" id="A0A9P3PD02"/>
<evidence type="ECO:0000313" key="3">
    <source>
        <dbReference type="Proteomes" id="UP001063166"/>
    </source>
</evidence>
<feature type="compositionally biased region" description="Low complexity" evidence="1">
    <location>
        <begin position="199"/>
        <end position="211"/>
    </location>
</feature>
<dbReference type="Proteomes" id="UP001063166">
    <property type="component" value="Unassembled WGS sequence"/>
</dbReference>
<proteinExistence type="predicted"/>
<keyword evidence="3" id="KW-1185">Reference proteome</keyword>
<dbReference type="OrthoDB" id="2675777at2759"/>
<sequence>MAINVLLHDMIYWQLHFATFLWPFVRDGPPTNHSAGVKNLPIILFAVPHFCDADLWISPVGLAVELTKQSLNAAMTYPSFTDYPATAHLLSHAQQSANCIHGAESRAAPDVPSWTVLQDSVDNGEAESDVDELAENRETIVLASESTRTPRCTRTQSDAKYKRRKEARPVGNIIIRGPLKHSRSPSATTTNNVSETVGPSSETYSTPPTSTASHCTTLERKTESQPFTRSVPRSQFLGVVITRPPARRTKTSRTDGEIECPEVVEASEADLVEALTAAFKHNSGVEGEISMVLRDPPVLKETASTLQSSVSIVDTELEPDAQPVDEVQVTYARQGRGVPARFRKILREDEIEDLFEAAVGEVRFEDKQRRPPSAEHNAMWMNLRHLLESRRADESQRGMPGPAPGGDGARSSAIAAKSRADQFIELSEEIFGPGYAHRGNGRKPNKIGKAPTPDSDANGTSHEGSVDLEERGYINPYVHRGVSSKRRSDDAAGGRHKRPKLEDNSVPSSVDEAVAEEWVVMMQPLIKGKVGLDDERLRGLSDLLRTIDGLKHRVSEHVLEATRLRQSVTQLSELEDVPFGDEHGLQDQARALRDFWSTG</sequence>
<reference evidence="2" key="1">
    <citation type="submission" date="2022-07" db="EMBL/GenBank/DDBJ databases">
        <title>The genome of Lyophyllum shimeji provides insight into the initial evolution of ectomycorrhizal fungal genome.</title>
        <authorList>
            <person name="Kobayashi Y."/>
            <person name="Shibata T."/>
            <person name="Hirakawa H."/>
            <person name="Shigenobu S."/>
            <person name="Nishiyama T."/>
            <person name="Yamada A."/>
            <person name="Hasebe M."/>
            <person name="Kawaguchi M."/>
        </authorList>
    </citation>
    <scope>NUCLEOTIDE SEQUENCE</scope>
    <source>
        <strain evidence="2">AT787</strain>
    </source>
</reference>
<feature type="region of interest" description="Disordered" evidence="1">
    <location>
        <begin position="177"/>
        <end position="228"/>
    </location>
</feature>
<evidence type="ECO:0000313" key="2">
    <source>
        <dbReference type="EMBL" id="GLB33379.1"/>
    </source>
</evidence>
<evidence type="ECO:0000256" key="1">
    <source>
        <dbReference type="SAM" id="MobiDB-lite"/>
    </source>
</evidence>
<organism evidence="2 3">
    <name type="scientific">Lyophyllum shimeji</name>
    <name type="common">Hon-shimeji</name>
    <name type="synonym">Tricholoma shimeji</name>
    <dbReference type="NCBI Taxonomy" id="47721"/>
    <lineage>
        <taxon>Eukaryota</taxon>
        <taxon>Fungi</taxon>
        <taxon>Dikarya</taxon>
        <taxon>Basidiomycota</taxon>
        <taxon>Agaricomycotina</taxon>
        <taxon>Agaricomycetes</taxon>
        <taxon>Agaricomycetidae</taxon>
        <taxon>Agaricales</taxon>
        <taxon>Tricholomatineae</taxon>
        <taxon>Lyophyllaceae</taxon>
        <taxon>Lyophyllum</taxon>
    </lineage>
</organism>
<feature type="region of interest" description="Disordered" evidence="1">
    <location>
        <begin position="390"/>
        <end position="416"/>
    </location>
</feature>
<feature type="compositionally biased region" description="Polar residues" evidence="1">
    <location>
        <begin position="184"/>
        <end position="198"/>
    </location>
</feature>
<gene>
    <name evidence="2" type="ORF">LshimejAT787_0102630</name>
</gene>
<feature type="compositionally biased region" description="Polar residues" evidence="1">
    <location>
        <begin position="145"/>
        <end position="158"/>
    </location>
</feature>
<accession>A0A9P3PD02</accession>
<name>A0A9P3PD02_LYOSH</name>
<feature type="region of interest" description="Disordered" evidence="1">
    <location>
        <begin position="433"/>
        <end position="509"/>
    </location>
</feature>
<dbReference type="EMBL" id="BRPK01000001">
    <property type="protein sequence ID" value="GLB33379.1"/>
    <property type="molecule type" value="Genomic_DNA"/>
</dbReference>